<dbReference type="VEuPathDB" id="FungiDB:PV09_04567"/>
<dbReference type="HOGENOM" id="CLU_2308224_0_0_1"/>
<keyword evidence="2" id="KW-1185">Reference proteome</keyword>
<name>A0A0D2AYL6_9PEZI</name>
<dbReference type="GeneID" id="27312540"/>
<proteinExistence type="predicted"/>
<dbReference type="Proteomes" id="UP000053259">
    <property type="component" value="Unassembled WGS sequence"/>
</dbReference>
<dbReference type="InParanoid" id="A0A0D2AYL6"/>
<evidence type="ECO:0000313" key="1">
    <source>
        <dbReference type="EMBL" id="KIW04264.1"/>
    </source>
</evidence>
<gene>
    <name evidence="1" type="ORF">PV09_04567</name>
</gene>
<sequence length="100" mass="11066">MATCKMLRNCVQFGQRKLLMVIQCALQDQVSVIQPPLLSLELSKSNGVCSHRVPPPFGFSHDAERQACMYGAPMCEGVPAWCRVHGAARRLSDLAHQQKS</sequence>
<protein>
    <submittedName>
        <fullName evidence="1">Uncharacterized protein</fullName>
    </submittedName>
</protein>
<organism evidence="1 2">
    <name type="scientific">Verruconis gallopava</name>
    <dbReference type="NCBI Taxonomy" id="253628"/>
    <lineage>
        <taxon>Eukaryota</taxon>
        <taxon>Fungi</taxon>
        <taxon>Dikarya</taxon>
        <taxon>Ascomycota</taxon>
        <taxon>Pezizomycotina</taxon>
        <taxon>Dothideomycetes</taxon>
        <taxon>Pleosporomycetidae</taxon>
        <taxon>Venturiales</taxon>
        <taxon>Sympoventuriaceae</taxon>
        <taxon>Verruconis</taxon>
    </lineage>
</organism>
<dbReference type="RefSeq" id="XP_016214133.1">
    <property type="nucleotide sequence ID" value="XM_016357931.1"/>
</dbReference>
<reference evidence="1 2" key="1">
    <citation type="submission" date="2015-01" db="EMBL/GenBank/DDBJ databases">
        <title>The Genome Sequence of Ochroconis gallopava CBS43764.</title>
        <authorList>
            <consortium name="The Broad Institute Genomics Platform"/>
            <person name="Cuomo C."/>
            <person name="de Hoog S."/>
            <person name="Gorbushina A."/>
            <person name="Stielow B."/>
            <person name="Teixiera M."/>
            <person name="Abouelleil A."/>
            <person name="Chapman S.B."/>
            <person name="Priest M."/>
            <person name="Young S.K."/>
            <person name="Wortman J."/>
            <person name="Nusbaum C."/>
            <person name="Birren B."/>
        </authorList>
    </citation>
    <scope>NUCLEOTIDE SEQUENCE [LARGE SCALE GENOMIC DNA]</scope>
    <source>
        <strain evidence="1 2">CBS 43764</strain>
    </source>
</reference>
<accession>A0A0D2AYL6</accession>
<dbReference type="AlphaFoldDB" id="A0A0D2AYL6"/>
<dbReference type="EMBL" id="KN847541">
    <property type="protein sequence ID" value="KIW04264.1"/>
    <property type="molecule type" value="Genomic_DNA"/>
</dbReference>
<evidence type="ECO:0000313" key="2">
    <source>
        <dbReference type="Proteomes" id="UP000053259"/>
    </source>
</evidence>